<feature type="non-terminal residue" evidence="1">
    <location>
        <position position="1"/>
    </location>
</feature>
<dbReference type="InterPro" id="IPR027607">
    <property type="entry name" value="Surf_Exclu_SEC10/PgrA"/>
</dbReference>
<gene>
    <name evidence="1" type="ORF">K8V88_09935</name>
</gene>
<comment type="caution">
    <text evidence="1">The sequence shown here is derived from an EMBL/GenBank/DDBJ whole genome shotgun (WGS) entry which is preliminary data.</text>
</comment>
<dbReference type="EMBL" id="DYWC01000236">
    <property type="protein sequence ID" value="HJF87741.1"/>
    <property type="molecule type" value="Genomic_DNA"/>
</dbReference>
<dbReference type="Proteomes" id="UP000747013">
    <property type="component" value="Unassembled WGS sequence"/>
</dbReference>
<evidence type="ECO:0000313" key="2">
    <source>
        <dbReference type="Proteomes" id="UP000747013"/>
    </source>
</evidence>
<dbReference type="AlphaFoldDB" id="A0A921HTK4"/>
<protein>
    <submittedName>
        <fullName evidence="1">SEC10/PgrA surface exclusion domain-containing protein</fullName>
    </submittedName>
</protein>
<reference evidence="1" key="2">
    <citation type="submission" date="2021-09" db="EMBL/GenBank/DDBJ databases">
        <authorList>
            <person name="Gilroy R."/>
        </authorList>
    </citation>
    <scope>NUCLEOTIDE SEQUENCE</scope>
    <source>
        <strain evidence="1">7886</strain>
    </source>
</reference>
<sequence length="256" mass="29094">IILPDAYTIENLVKGQDDPGWFYKKAGKEGLKINNFTPESKADNVKVDPSHLTADQQKELSLYAMRLINDVRTKLGVVPYRYTQKAQDLANDVAKEYKKDNFSMGVYSDNIDSAEEAYSNHDVPALIRAAKKYGLNIDQNTIESGYATTEEPHTLTDMKREIYEGLLSMFMGKDKANTEDWIEFLHANGLTDATSVHIYYDEDGQHITDPEQKAKADDVANKEFAMSYSTPDDGAWNNYHFIHFNKYSNSGVPRPW</sequence>
<name>A0A921HTK4_9LACO</name>
<accession>A0A921HTK4</accession>
<dbReference type="NCBIfam" id="TIGR04320">
    <property type="entry name" value="Surf_Exclu_PgrA"/>
    <property type="match status" value="1"/>
</dbReference>
<evidence type="ECO:0000313" key="1">
    <source>
        <dbReference type="EMBL" id="HJF87741.1"/>
    </source>
</evidence>
<organism evidence="1 2">
    <name type="scientific">Companilactobacillus farciminis</name>
    <dbReference type="NCBI Taxonomy" id="1612"/>
    <lineage>
        <taxon>Bacteria</taxon>
        <taxon>Bacillati</taxon>
        <taxon>Bacillota</taxon>
        <taxon>Bacilli</taxon>
        <taxon>Lactobacillales</taxon>
        <taxon>Lactobacillaceae</taxon>
        <taxon>Companilactobacillus</taxon>
    </lineage>
</organism>
<reference evidence="1" key="1">
    <citation type="journal article" date="2021" name="PeerJ">
        <title>Extensive microbial diversity within the chicken gut microbiome revealed by metagenomics and culture.</title>
        <authorList>
            <person name="Gilroy R."/>
            <person name="Ravi A."/>
            <person name="Getino M."/>
            <person name="Pursley I."/>
            <person name="Horton D.L."/>
            <person name="Alikhan N.F."/>
            <person name="Baker D."/>
            <person name="Gharbi K."/>
            <person name="Hall N."/>
            <person name="Watson M."/>
            <person name="Adriaenssens E.M."/>
            <person name="Foster-Nyarko E."/>
            <person name="Jarju S."/>
            <person name="Secka A."/>
            <person name="Antonio M."/>
            <person name="Oren A."/>
            <person name="Chaudhuri R.R."/>
            <person name="La Ragione R."/>
            <person name="Hildebrand F."/>
            <person name="Pallen M.J."/>
        </authorList>
    </citation>
    <scope>NUCLEOTIDE SEQUENCE</scope>
    <source>
        <strain evidence="1">7886</strain>
    </source>
</reference>
<proteinExistence type="predicted"/>